<dbReference type="PANTHER" id="PTHR28037:SF1">
    <property type="entry name" value="ALCOHOL O-ACETYLTRANSFERASE 1-RELATED"/>
    <property type="match status" value="1"/>
</dbReference>
<sequence length="490" mass="56541">MHTRKPGFYERQYICRNVNKYYNNFNATVQYNRYISPEHLSNALRRLILKNTSFALNFYRQDGSTKEQDQDQNGNNFEVKPVKKILFDDVVSFEEIPDEFNDQCLESINKLQPEMNKLSTPLWGVVVYKSESLNCQYICFYCDHTLFDGTSGVQFHRDLIVELEELSNASTLEKMQILFNYEDDRDDLPAKLSPALEMKTDLYHRPFFSKIINTIINSFWYDKTIGVLDALKKIFSSYFSELEIKKPRPFFEYNPVRPDIIHKYKIINFTPTEVKKILAFCKSEGTTLTPYIGTIGIHCLNNTIIPVCTGGEESITSLRCSINGRRFFPEIQDELKYGVCVSTTQYEIEPLENSSIVSKVRCIGDNLRKTASTKEVFWTTGDKLKETNFWDSFKKTVGGKRRETLYTSNLGQVSIKAGDWEVTNIWFSQSNGIAFHFVFSVVSSVGGGLNICLGYLPEYGTLKQKNSAEFAIDEFVKKFKTGVLDFNLYK</sequence>
<dbReference type="InterPro" id="IPR010828">
    <property type="entry name" value="Atf2/Sli1-like"/>
</dbReference>
<keyword evidence="2" id="KW-1185">Reference proteome</keyword>
<evidence type="ECO:0000313" key="2">
    <source>
        <dbReference type="Proteomes" id="UP001497600"/>
    </source>
</evidence>
<evidence type="ECO:0000313" key="1">
    <source>
        <dbReference type="EMBL" id="CAK7915616.1"/>
    </source>
</evidence>
<name>A0ABP0EKS2_9ASCO</name>
<dbReference type="Pfam" id="PF07247">
    <property type="entry name" value="AATase"/>
    <property type="match status" value="1"/>
</dbReference>
<reference evidence="1 2" key="1">
    <citation type="submission" date="2024-01" db="EMBL/GenBank/DDBJ databases">
        <authorList>
            <consortium name="Genoscope - CEA"/>
            <person name="William W."/>
        </authorList>
    </citation>
    <scope>NUCLEOTIDE SEQUENCE [LARGE SCALE GENOMIC DNA]</scope>
    <source>
        <strain evidence="1 2">29B2s-10</strain>
    </source>
</reference>
<dbReference type="InterPro" id="IPR052058">
    <property type="entry name" value="Alcohol_O-acetyltransferase"/>
</dbReference>
<dbReference type="EMBL" id="OZ004259">
    <property type="protein sequence ID" value="CAK7915616.1"/>
    <property type="molecule type" value="Genomic_DNA"/>
</dbReference>
<organism evidence="1 2">
    <name type="scientific">[Candida] anglica</name>
    <dbReference type="NCBI Taxonomy" id="148631"/>
    <lineage>
        <taxon>Eukaryota</taxon>
        <taxon>Fungi</taxon>
        <taxon>Dikarya</taxon>
        <taxon>Ascomycota</taxon>
        <taxon>Saccharomycotina</taxon>
        <taxon>Pichiomycetes</taxon>
        <taxon>Debaryomycetaceae</taxon>
        <taxon>Kurtzmaniella</taxon>
    </lineage>
</organism>
<protein>
    <recommendedName>
        <fullName evidence="3">Alcohol acetyltransferase</fullName>
    </recommendedName>
</protein>
<evidence type="ECO:0008006" key="3">
    <source>
        <dbReference type="Google" id="ProtNLM"/>
    </source>
</evidence>
<accession>A0ABP0EKS2</accession>
<proteinExistence type="predicted"/>
<dbReference type="Proteomes" id="UP001497600">
    <property type="component" value="Chromosome G"/>
</dbReference>
<gene>
    <name evidence="1" type="ORF">CAAN4_G00100</name>
</gene>
<dbReference type="PANTHER" id="PTHR28037">
    <property type="entry name" value="ALCOHOL O-ACETYLTRANSFERASE 1-RELATED"/>
    <property type="match status" value="1"/>
</dbReference>